<evidence type="ECO:0000313" key="2">
    <source>
        <dbReference type="EnsemblMetazoa" id="GAUT022749-PA"/>
    </source>
</evidence>
<keyword evidence="1" id="KW-1133">Transmembrane helix</keyword>
<protein>
    <submittedName>
        <fullName evidence="2">Uncharacterized protein</fullName>
    </submittedName>
</protein>
<dbReference type="AlphaFoldDB" id="A0A1A9V1G4"/>
<evidence type="ECO:0000313" key="3">
    <source>
        <dbReference type="Proteomes" id="UP000078200"/>
    </source>
</evidence>
<reference evidence="2" key="1">
    <citation type="submission" date="2020-05" db="UniProtKB">
        <authorList>
            <consortium name="EnsemblMetazoa"/>
        </authorList>
    </citation>
    <scope>IDENTIFICATION</scope>
    <source>
        <strain evidence="2">TTRI</strain>
    </source>
</reference>
<feature type="transmembrane region" description="Helical" evidence="1">
    <location>
        <begin position="87"/>
        <end position="107"/>
    </location>
</feature>
<sequence length="110" mass="12262">MWINNALEAFQHSAEITQKRSILAIQIFSSSEPVQGNRMVTVAEVSKEHGQVISCVRPYILPEIEKIRKESCQAMVPGGATLTFLKFMFAFLLVFHTANAVVCFAILGDF</sequence>
<dbReference type="VEuPathDB" id="VectorBase:GAUT022749"/>
<keyword evidence="3" id="KW-1185">Reference proteome</keyword>
<keyword evidence="1" id="KW-0812">Transmembrane</keyword>
<evidence type="ECO:0000256" key="1">
    <source>
        <dbReference type="SAM" id="Phobius"/>
    </source>
</evidence>
<accession>A0A1A9V1G4</accession>
<dbReference type="EnsemblMetazoa" id="GAUT022749-RA">
    <property type="protein sequence ID" value="GAUT022749-PA"/>
    <property type="gene ID" value="GAUT022749"/>
</dbReference>
<organism evidence="2 3">
    <name type="scientific">Glossina austeni</name>
    <name type="common">Savannah tsetse fly</name>
    <dbReference type="NCBI Taxonomy" id="7395"/>
    <lineage>
        <taxon>Eukaryota</taxon>
        <taxon>Metazoa</taxon>
        <taxon>Ecdysozoa</taxon>
        <taxon>Arthropoda</taxon>
        <taxon>Hexapoda</taxon>
        <taxon>Insecta</taxon>
        <taxon>Pterygota</taxon>
        <taxon>Neoptera</taxon>
        <taxon>Endopterygota</taxon>
        <taxon>Diptera</taxon>
        <taxon>Brachycera</taxon>
        <taxon>Muscomorpha</taxon>
        <taxon>Hippoboscoidea</taxon>
        <taxon>Glossinidae</taxon>
        <taxon>Glossina</taxon>
    </lineage>
</organism>
<dbReference type="Proteomes" id="UP000078200">
    <property type="component" value="Unassembled WGS sequence"/>
</dbReference>
<name>A0A1A9V1G4_GLOAU</name>
<proteinExistence type="predicted"/>
<keyword evidence="1" id="KW-0472">Membrane</keyword>